<evidence type="ECO:0000256" key="1">
    <source>
        <dbReference type="SAM" id="MobiDB-lite"/>
    </source>
</evidence>
<evidence type="ECO:0000313" key="3">
    <source>
        <dbReference type="Proteomes" id="UP000664203"/>
    </source>
</evidence>
<organism evidence="2 3">
    <name type="scientific">Alectoria fallacina</name>
    <dbReference type="NCBI Taxonomy" id="1903189"/>
    <lineage>
        <taxon>Eukaryota</taxon>
        <taxon>Fungi</taxon>
        <taxon>Dikarya</taxon>
        <taxon>Ascomycota</taxon>
        <taxon>Pezizomycotina</taxon>
        <taxon>Lecanoromycetes</taxon>
        <taxon>OSLEUM clade</taxon>
        <taxon>Lecanoromycetidae</taxon>
        <taxon>Lecanorales</taxon>
        <taxon>Lecanorineae</taxon>
        <taxon>Parmeliaceae</taxon>
        <taxon>Alectoria</taxon>
    </lineage>
</organism>
<sequence length="124" mass="14241">MDEDEDYEPLEKVLPDWVLSQVDFGVIDFSDLARNYSNRDGKAEVKSDERTDQKQWELFILMAIYITLPDISSPPREPSEPFTEDRKLNGRQLGSADRADQDARSFHNLAIFTGVTSPGDHVWH</sequence>
<keyword evidence="3" id="KW-1185">Reference proteome</keyword>
<reference evidence="2" key="1">
    <citation type="submission" date="2021-03" db="EMBL/GenBank/DDBJ databases">
        <authorList>
            <person name="Tagirdzhanova G."/>
        </authorList>
    </citation>
    <scope>NUCLEOTIDE SEQUENCE</scope>
</reference>
<proteinExistence type="predicted"/>
<feature type="region of interest" description="Disordered" evidence="1">
    <location>
        <begin position="70"/>
        <end position="101"/>
    </location>
</feature>
<gene>
    <name evidence="2" type="ORF">ALECFALPRED_004257</name>
</gene>
<protein>
    <submittedName>
        <fullName evidence="2">Uncharacterized protein</fullName>
    </submittedName>
</protein>
<feature type="compositionally biased region" description="Basic and acidic residues" evidence="1">
    <location>
        <begin position="77"/>
        <end position="88"/>
    </location>
</feature>
<evidence type="ECO:0000313" key="2">
    <source>
        <dbReference type="EMBL" id="CAF9929134.1"/>
    </source>
</evidence>
<dbReference type="EMBL" id="CAJPDR010000262">
    <property type="protein sequence ID" value="CAF9929134.1"/>
    <property type="molecule type" value="Genomic_DNA"/>
</dbReference>
<accession>A0A8H3FR61</accession>
<dbReference type="OrthoDB" id="4347at2759"/>
<dbReference type="AlphaFoldDB" id="A0A8H3FR61"/>
<comment type="caution">
    <text evidence="2">The sequence shown here is derived from an EMBL/GenBank/DDBJ whole genome shotgun (WGS) entry which is preliminary data.</text>
</comment>
<dbReference type="Proteomes" id="UP000664203">
    <property type="component" value="Unassembled WGS sequence"/>
</dbReference>
<name>A0A8H3FR61_9LECA</name>